<proteinExistence type="predicted"/>
<evidence type="ECO:0000313" key="1">
    <source>
        <dbReference type="EMBL" id="PTB35837.1"/>
    </source>
</evidence>
<dbReference type="EMBL" id="KZ679273">
    <property type="protein sequence ID" value="PTB35837.1"/>
    <property type="molecule type" value="Genomic_DNA"/>
</dbReference>
<gene>
    <name evidence="1" type="ORF">M441DRAFT_93620</name>
</gene>
<sequence>MFGQEFNRYPVARVPWDRCDSDEVRREGLFYSQLAMFLMETPRYAERITRENMEGIARCWEPGIPVVKQMIIDPSANARQGGVILRNYCDYERSSTGDGTGAHFARVISTKLSIFSKYKERL</sequence>
<reference evidence="1 2" key="1">
    <citation type="submission" date="2016-07" db="EMBL/GenBank/DDBJ databases">
        <title>Multiple horizontal gene transfer events from other fungi enriched the ability of initially mycotrophic Trichoderma (Ascomycota) to feed on dead plant biomass.</title>
        <authorList>
            <consortium name="DOE Joint Genome Institute"/>
            <person name="Aerts A."/>
            <person name="Atanasova L."/>
            <person name="Chenthamara K."/>
            <person name="Zhang J."/>
            <person name="Grujic M."/>
            <person name="Henrissat B."/>
            <person name="Kuo A."/>
            <person name="Salamov A."/>
            <person name="Lipzen A."/>
            <person name="Labutti K."/>
            <person name="Barry K."/>
            <person name="Miao Y."/>
            <person name="Rahimi M.J."/>
            <person name="Shen Q."/>
            <person name="Grigoriev I.V."/>
            <person name="Kubicek C.P."/>
            <person name="Druzhinina I.S."/>
        </authorList>
    </citation>
    <scope>NUCLEOTIDE SEQUENCE [LARGE SCALE GENOMIC DNA]</scope>
    <source>
        <strain evidence="1 2">CBS 433.97</strain>
    </source>
</reference>
<keyword evidence="2" id="KW-1185">Reference proteome</keyword>
<dbReference type="Proteomes" id="UP000240493">
    <property type="component" value="Unassembled WGS sequence"/>
</dbReference>
<name>A0A2T3YTH5_TRIA4</name>
<dbReference type="AlphaFoldDB" id="A0A2T3YTH5"/>
<dbReference type="OrthoDB" id="5023592at2759"/>
<protein>
    <submittedName>
        <fullName evidence="1">Uncharacterized protein</fullName>
    </submittedName>
</protein>
<dbReference type="STRING" id="1042311.A0A2T3YTH5"/>
<accession>A0A2T3YTH5</accession>
<organism evidence="1 2">
    <name type="scientific">Trichoderma asperellum (strain ATCC 204424 / CBS 433.97 / NBRC 101777)</name>
    <dbReference type="NCBI Taxonomy" id="1042311"/>
    <lineage>
        <taxon>Eukaryota</taxon>
        <taxon>Fungi</taxon>
        <taxon>Dikarya</taxon>
        <taxon>Ascomycota</taxon>
        <taxon>Pezizomycotina</taxon>
        <taxon>Sordariomycetes</taxon>
        <taxon>Hypocreomycetidae</taxon>
        <taxon>Hypocreales</taxon>
        <taxon>Hypocreaceae</taxon>
        <taxon>Trichoderma</taxon>
    </lineage>
</organism>
<evidence type="ECO:0000313" key="2">
    <source>
        <dbReference type="Proteomes" id="UP000240493"/>
    </source>
</evidence>